<dbReference type="Proteomes" id="UP000230709">
    <property type="component" value="Chromosome"/>
</dbReference>
<evidence type="ECO:0000256" key="1">
    <source>
        <dbReference type="SAM" id="SignalP"/>
    </source>
</evidence>
<feature type="signal peptide" evidence="1">
    <location>
        <begin position="1"/>
        <end position="21"/>
    </location>
</feature>
<dbReference type="PROSITE" id="PS51257">
    <property type="entry name" value="PROKAR_LIPOPROTEIN"/>
    <property type="match status" value="1"/>
</dbReference>
<dbReference type="Pfam" id="PF01497">
    <property type="entry name" value="Peripla_BP_2"/>
    <property type="match status" value="1"/>
</dbReference>
<proteinExistence type="predicted"/>
<dbReference type="Gene3D" id="1.20.58.2180">
    <property type="match status" value="1"/>
</dbReference>
<evidence type="ECO:0000259" key="2">
    <source>
        <dbReference type="PROSITE" id="PS50983"/>
    </source>
</evidence>
<evidence type="ECO:0000313" key="3">
    <source>
        <dbReference type="EMBL" id="ATQ68121.1"/>
    </source>
</evidence>
<dbReference type="KEGG" id="mtw:CQW49_09670"/>
<accession>A0A2D2CZD8</accession>
<dbReference type="PROSITE" id="PS50983">
    <property type="entry name" value="FE_B12_PBP"/>
    <property type="match status" value="1"/>
</dbReference>
<dbReference type="InterPro" id="IPR050902">
    <property type="entry name" value="ABC_Transporter_SBP"/>
</dbReference>
<gene>
    <name evidence="3" type="ORF">CQW49_09670</name>
</gene>
<dbReference type="EMBL" id="CP023737">
    <property type="protein sequence ID" value="ATQ68121.1"/>
    <property type="molecule type" value="Genomic_DNA"/>
</dbReference>
<dbReference type="PANTHER" id="PTHR30535">
    <property type="entry name" value="VITAMIN B12-BINDING PROTEIN"/>
    <property type="match status" value="1"/>
</dbReference>
<dbReference type="PANTHER" id="PTHR30535:SF34">
    <property type="entry name" value="MOLYBDATE-BINDING PROTEIN MOLA"/>
    <property type="match status" value="1"/>
</dbReference>
<evidence type="ECO:0000313" key="4">
    <source>
        <dbReference type="Proteomes" id="UP000230709"/>
    </source>
</evidence>
<protein>
    <submittedName>
        <fullName evidence="3">ABC transporter substrate-binding protein</fullName>
    </submittedName>
</protein>
<dbReference type="Gene3D" id="3.40.50.1980">
    <property type="entry name" value="Nitrogenase molybdenum iron protein domain"/>
    <property type="match status" value="2"/>
</dbReference>
<feature type="domain" description="Fe/B12 periplasmic-binding" evidence="2">
    <location>
        <begin position="43"/>
        <end position="311"/>
    </location>
</feature>
<organism evidence="3 4">
    <name type="scientific">Methylosinus trichosporium (strain ATCC 35070 / NCIMB 11131 / UNIQEM 75 / OB3b)</name>
    <dbReference type="NCBI Taxonomy" id="595536"/>
    <lineage>
        <taxon>Bacteria</taxon>
        <taxon>Pseudomonadati</taxon>
        <taxon>Pseudomonadota</taxon>
        <taxon>Alphaproteobacteria</taxon>
        <taxon>Hyphomicrobiales</taxon>
        <taxon>Methylocystaceae</taxon>
        <taxon>Methylosinus</taxon>
    </lineage>
</organism>
<feature type="chain" id="PRO_5013770168" evidence="1">
    <location>
        <begin position="22"/>
        <end position="342"/>
    </location>
</feature>
<keyword evidence="1" id="KW-0732">Signal</keyword>
<dbReference type="InterPro" id="IPR002491">
    <property type="entry name" value="ABC_transptr_periplasmic_BD"/>
</dbReference>
<name>A0A2D2CZD8_METT3</name>
<keyword evidence="4" id="KW-1185">Reference proteome</keyword>
<reference evidence="4" key="1">
    <citation type="submission" date="2017-10" db="EMBL/GenBank/DDBJ databases">
        <title>Completed PacBio SMRT sequence of Methylosinus trichosporium OB3b reveals presence of a third large plasmid.</title>
        <authorList>
            <person name="Charles T.C."/>
            <person name="Lynch M.D.J."/>
            <person name="Heil J.R."/>
            <person name="Cheng J."/>
        </authorList>
    </citation>
    <scope>NUCLEOTIDE SEQUENCE [LARGE SCALE GENOMIC DNA]</scope>
    <source>
        <strain evidence="4">OB3b</strain>
    </source>
</reference>
<dbReference type="SUPFAM" id="SSF53807">
    <property type="entry name" value="Helical backbone' metal receptor"/>
    <property type="match status" value="1"/>
</dbReference>
<dbReference type="RefSeq" id="WP_003610547.1">
    <property type="nucleotide sequence ID" value="NZ_ADVE02000001.1"/>
</dbReference>
<dbReference type="STRING" id="595536.GCA_000178815_03223"/>
<dbReference type="AlphaFoldDB" id="A0A2D2CZD8"/>
<sequence length="342" mass="37965">MTFRFACLLFALALACSRALAAETREIVDMAGRKLVIPAHPARIYGAAPPVTLTLYALAPELLIGLNVPFRGDERPLLRNEAAELPVIGSQAGMGRELNLEEVASRRPDLVIAWLGHFMEIDKAERSFARIGAPVVFLKLETLDDYSKAFVFLGEILGREQKASELARYIDDALARVRAATASIPPEQRIRVYYAETADGLATDCDKGFHAEAIALAAGDNVYHCTQSTHFGQDRIGLEQIVALRPQIIVAQNKGFGDIAKTNSQWRNVEAVKQGRIVFVPHAPFNWIDRPPSYMRALGVQWLANLFYPKRYPLDLVAETKSFYRLFLGVDPSDADVARILE</sequence>
<dbReference type="GO" id="GO:0071281">
    <property type="term" value="P:cellular response to iron ion"/>
    <property type="evidence" value="ECO:0007669"/>
    <property type="project" value="TreeGrafter"/>
</dbReference>